<feature type="domain" description="FAM234A/B beta-propeller" evidence="6">
    <location>
        <begin position="202"/>
        <end position="379"/>
    </location>
</feature>
<protein>
    <recommendedName>
        <fullName evidence="6">FAM234A/B beta-propeller domain-containing protein</fullName>
    </recommendedName>
</protein>
<evidence type="ECO:0000256" key="5">
    <source>
        <dbReference type="SAM" id="MobiDB-lite"/>
    </source>
</evidence>
<evidence type="ECO:0000256" key="4">
    <source>
        <dbReference type="ARBA" id="ARBA00023136"/>
    </source>
</evidence>
<sequence length="668" mass="73656">MSGGGVGQGAVYSPLPQSISDTDSTEEELNNIVHQNDNRKFVVTNKDTVDKHNGKKMGEYRPLGHDGEGEISINGLPNRDLVVSDEIPIIKPDGSLPRHLEPMSPLRKISFSLSILLCGLTIVVFLWLLPCDWATCPSVAQRSGARSWERTLQGLELKGGISVVAGVPGRGRNLVFLARGDVINAGQTDEDLRDFPASGGGLVSLIGSTGEVAWYIHFHRTPHAMDCSLIDVTGDGAEDCIVVGTGKLLVAVDPVPGNIVWYLHSHRNNNRNAIDLEFPIILPDLDGDGVRELVTVCSFNGTSERSATVSDRNNFIVISGKMGEIIGQAVRIASCTRIQGLSVDRSWSIVYTCQKADKEEVSTGIISMQELYANATRKQLNMSAYLQSPPLKQHQVLGVSSTVKKVNGRWLTLVNEGHCPTHCNVSVKVTDERHDNETVWNFQHDNTYGMVPAVLVFNSRSGASTLVEPVSGFVLKFWTWTSANSHLSSSMIKDNNTMSTVFSNPLFRYRLKRFVRNGKWAEMHIGKERFSRSVITPLKLNVRNGSSVQVDLHQLKERVVLYTFNATDNHIVNASLNDVTQLCSSHGPSETDQLCQPDLSYQQQSLLIADLDQDGSQELISYLTTYTTDNPEGSSHALDTSKWHLQSRVRVVQLEAELPKLYEAVARQ</sequence>
<dbReference type="InterPro" id="IPR028994">
    <property type="entry name" value="Integrin_alpha_N"/>
</dbReference>
<keyword evidence="3" id="KW-1133">Transmembrane helix</keyword>
<dbReference type="AlphaFoldDB" id="A0A2J7RER1"/>
<dbReference type="GO" id="GO:0016020">
    <property type="term" value="C:membrane"/>
    <property type="evidence" value="ECO:0007669"/>
    <property type="project" value="UniProtKB-SubCell"/>
</dbReference>
<gene>
    <name evidence="7" type="ORF">B7P43_G16552</name>
</gene>
<keyword evidence="2" id="KW-0812">Transmembrane</keyword>
<evidence type="ECO:0000256" key="2">
    <source>
        <dbReference type="ARBA" id="ARBA00022692"/>
    </source>
</evidence>
<evidence type="ECO:0000313" key="8">
    <source>
        <dbReference type="Proteomes" id="UP000235965"/>
    </source>
</evidence>
<dbReference type="OrthoDB" id="6364780at2759"/>
<comment type="subcellular location">
    <subcellularLocation>
        <location evidence="1">Membrane</location>
        <topology evidence="1">Single-pass membrane protein</topology>
    </subcellularLocation>
</comment>
<dbReference type="Pfam" id="PF23727">
    <property type="entry name" value="Beta-prop_FAM234A_B"/>
    <property type="match status" value="1"/>
</dbReference>
<comment type="caution">
    <text evidence="7">The sequence shown here is derived from an EMBL/GenBank/DDBJ whole genome shotgun (WGS) entry which is preliminary data.</text>
</comment>
<dbReference type="Proteomes" id="UP000235965">
    <property type="component" value="Unassembled WGS sequence"/>
</dbReference>
<dbReference type="SUPFAM" id="SSF69318">
    <property type="entry name" value="Integrin alpha N-terminal domain"/>
    <property type="match status" value="1"/>
</dbReference>
<evidence type="ECO:0000313" key="7">
    <source>
        <dbReference type="EMBL" id="PNF39307.1"/>
    </source>
</evidence>
<dbReference type="EMBL" id="NEVH01004957">
    <property type="protein sequence ID" value="PNF39307.1"/>
    <property type="molecule type" value="Genomic_DNA"/>
</dbReference>
<dbReference type="InterPro" id="IPR045232">
    <property type="entry name" value="FAM234"/>
</dbReference>
<dbReference type="InParanoid" id="A0A2J7RER1"/>
<reference evidence="7 8" key="1">
    <citation type="submission" date="2017-12" db="EMBL/GenBank/DDBJ databases">
        <title>Hemimetabolous genomes reveal molecular basis of termite eusociality.</title>
        <authorList>
            <person name="Harrison M.C."/>
            <person name="Jongepier E."/>
            <person name="Robertson H.M."/>
            <person name="Arning N."/>
            <person name="Bitard-Feildel T."/>
            <person name="Chao H."/>
            <person name="Childers C.P."/>
            <person name="Dinh H."/>
            <person name="Doddapaneni H."/>
            <person name="Dugan S."/>
            <person name="Gowin J."/>
            <person name="Greiner C."/>
            <person name="Han Y."/>
            <person name="Hu H."/>
            <person name="Hughes D.S.T."/>
            <person name="Huylmans A.-K."/>
            <person name="Kemena C."/>
            <person name="Kremer L.P.M."/>
            <person name="Lee S.L."/>
            <person name="Lopez-Ezquerra A."/>
            <person name="Mallet L."/>
            <person name="Monroy-Kuhn J.M."/>
            <person name="Moser A."/>
            <person name="Murali S.C."/>
            <person name="Muzny D.M."/>
            <person name="Otani S."/>
            <person name="Piulachs M.-D."/>
            <person name="Poelchau M."/>
            <person name="Qu J."/>
            <person name="Schaub F."/>
            <person name="Wada-Katsumata A."/>
            <person name="Worley K.C."/>
            <person name="Xie Q."/>
            <person name="Ylla G."/>
            <person name="Poulsen M."/>
            <person name="Gibbs R.A."/>
            <person name="Schal C."/>
            <person name="Richards S."/>
            <person name="Belles X."/>
            <person name="Korb J."/>
            <person name="Bornberg-Bauer E."/>
        </authorList>
    </citation>
    <scope>NUCLEOTIDE SEQUENCE [LARGE SCALE GENOMIC DNA]</scope>
    <source>
        <tissue evidence="7">Whole body</tissue>
    </source>
</reference>
<feature type="region of interest" description="Disordered" evidence="5">
    <location>
        <begin position="1"/>
        <end position="27"/>
    </location>
</feature>
<dbReference type="InterPro" id="IPR055409">
    <property type="entry name" value="Beta-prop_FAM234A_B"/>
</dbReference>
<keyword evidence="8" id="KW-1185">Reference proteome</keyword>
<evidence type="ECO:0000256" key="3">
    <source>
        <dbReference type="ARBA" id="ARBA00022989"/>
    </source>
</evidence>
<evidence type="ECO:0000259" key="6">
    <source>
        <dbReference type="Pfam" id="PF23727"/>
    </source>
</evidence>
<name>A0A2J7RER1_9NEOP</name>
<organism evidence="7 8">
    <name type="scientific">Cryptotermes secundus</name>
    <dbReference type="NCBI Taxonomy" id="105785"/>
    <lineage>
        <taxon>Eukaryota</taxon>
        <taxon>Metazoa</taxon>
        <taxon>Ecdysozoa</taxon>
        <taxon>Arthropoda</taxon>
        <taxon>Hexapoda</taxon>
        <taxon>Insecta</taxon>
        <taxon>Pterygota</taxon>
        <taxon>Neoptera</taxon>
        <taxon>Polyneoptera</taxon>
        <taxon>Dictyoptera</taxon>
        <taxon>Blattodea</taxon>
        <taxon>Blattoidea</taxon>
        <taxon>Termitoidae</taxon>
        <taxon>Kalotermitidae</taxon>
        <taxon>Cryptotermitinae</taxon>
        <taxon>Cryptotermes</taxon>
    </lineage>
</organism>
<dbReference type="PANTHER" id="PTHR21419">
    <property type="match status" value="1"/>
</dbReference>
<dbReference type="PANTHER" id="PTHR21419:SF29">
    <property type="entry name" value="LD24894P"/>
    <property type="match status" value="1"/>
</dbReference>
<proteinExistence type="predicted"/>
<accession>A0A2J7RER1</accession>
<evidence type="ECO:0000256" key="1">
    <source>
        <dbReference type="ARBA" id="ARBA00004167"/>
    </source>
</evidence>
<keyword evidence="4" id="KW-0472">Membrane</keyword>
<dbReference type="FunCoup" id="A0A2J7RER1">
    <property type="interactions" value="22"/>
</dbReference>
<dbReference type="EMBL" id="NEVH01004957">
    <property type="protein sequence ID" value="PNF39308.1"/>
    <property type="molecule type" value="Genomic_DNA"/>
</dbReference>